<dbReference type="PRINTS" id="PR00420">
    <property type="entry name" value="RNGMNOXGNASE"/>
</dbReference>
<dbReference type="Pfam" id="PF26311">
    <property type="entry name" value="ETF-QO_FixC_C"/>
    <property type="match status" value="1"/>
</dbReference>
<keyword evidence="5" id="KW-0560">Oxidoreductase</keyword>
<evidence type="ECO:0000256" key="3">
    <source>
        <dbReference type="ARBA" id="ARBA00022630"/>
    </source>
</evidence>
<evidence type="ECO:0000313" key="8">
    <source>
        <dbReference type="EMBL" id="TYO98436.1"/>
    </source>
</evidence>
<feature type="domain" description="FixC-like C-terminal" evidence="7">
    <location>
        <begin position="369"/>
        <end position="428"/>
    </location>
</feature>
<dbReference type="SUPFAM" id="SSF51905">
    <property type="entry name" value="FAD/NAD(P)-binding domain"/>
    <property type="match status" value="1"/>
</dbReference>
<evidence type="ECO:0000259" key="7">
    <source>
        <dbReference type="Pfam" id="PF26311"/>
    </source>
</evidence>
<comment type="cofactor">
    <cofactor evidence="1">
        <name>FAD</name>
        <dbReference type="ChEBI" id="CHEBI:57692"/>
    </cofactor>
</comment>
<evidence type="ECO:0000256" key="4">
    <source>
        <dbReference type="ARBA" id="ARBA00022827"/>
    </source>
</evidence>
<dbReference type="SUPFAM" id="SSF54373">
    <property type="entry name" value="FAD-linked reductases, C-terminal domain"/>
    <property type="match status" value="1"/>
</dbReference>
<dbReference type="Proteomes" id="UP000324159">
    <property type="component" value="Unassembled WGS sequence"/>
</dbReference>
<keyword evidence="9" id="KW-1185">Reference proteome</keyword>
<keyword evidence="3" id="KW-0285">Flavoprotein</keyword>
<proteinExistence type="inferred from homology"/>
<sequence>MKNLYDVIIVGAGPAGLSSAICLADHGLKPLVLERGSYPGSKNMFGGVIYGRILEKLIPNFWETAPIERFVSRRRITFLSNNGATTFAHYNSDFLIPPHNGFTVLRPKFDKWLADIAEQRGAEVVCAITVSDVVKNDECIKLILDNGREEVCARVVVAADGVNSVVGRKCGLRSDFDSFNVAVGVKETLYLPKKEIEKRFNLQDKEGHANEFVGHSLDGLVGGGFLYTNEDSISIGIIAQIASLKEKGLSPGHVLESFKGHSYIASFIRGAQTSEYSAHLIPELDYDSLPSLYGDRLLLTGDAAGFVLNTGYNLEGVNYAIGSGIAAAKSVIHALGKGDFSKKTLSVYKKHLGEHNILSDLKSFRYAGHFISNKRLHKDYPELLNNVTTSLFAVTGDSKKKIKHHIHEEIKKIGYANIVKDFISAIRGVL</sequence>
<evidence type="ECO:0000313" key="9">
    <source>
        <dbReference type="Proteomes" id="UP000324159"/>
    </source>
</evidence>
<dbReference type="InterPro" id="IPR002938">
    <property type="entry name" value="FAD-bd"/>
</dbReference>
<dbReference type="InterPro" id="IPR036188">
    <property type="entry name" value="FAD/NAD-bd_sf"/>
</dbReference>
<dbReference type="PANTHER" id="PTHR43624:SF2">
    <property type="entry name" value="ELECTRON TRANSFER FLAVOPROTEIN-QUINONE OXIDOREDUCTASE YDIS-RELATED"/>
    <property type="match status" value="1"/>
</dbReference>
<organism evidence="8 9">
    <name type="scientific">Geothermobacter ehrlichii</name>
    <dbReference type="NCBI Taxonomy" id="213224"/>
    <lineage>
        <taxon>Bacteria</taxon>
        <taxon>Pseudomonadati</taxon>
        <taxon>Thermodesulfobacteriota</taxon>
        <taxon>Desulfuromonadia</taxon>
        <taxon>Desulfuromonadales</taxon>
        <taxon>Geothermobacteraceae</taxon>
        <taxon>Geothermobacter</taxon>
    </lineage>
</organism>
<dbReference type="GO" id="GO:0016491">
    <property type="term" value="F:oxidoreductase activity"/>
    <property type="evidence" value="ECO:0007669"/>
    <property type="project" value="UniProtKB-KW"/>
</dbReference>
<dbReference type="OrthoDB" id="9799983at2"/>
<gene>
    <name evidence="8" type="ORF">EDC39_10635</name>
</gene>
<dbReference type="PANTHER" id="PTHR43624">
    <property type="entry name" value="ELECTRON TRANSFER FLAVOPROTEIN-QUINONE OXIDOREDUCTASE YDIS-RELATED"/>
    <property type="match status" value="1"/>
</dbReference>
<evidence type="ECO:0000256" key="1">
    <source>
        <dbReference type="ARBA" id="ARBA00001974"/>
    </source>
</evidence>
<evidence type="ECO:0000256" key="2">
    <source>
        <dbReference type="ARBA" id="ARBA00006796"/>
    </source>
</evidence>
<evidence type="ECO:0000256" key="5">
    <source>
        <dbReference type="ARBA" id="ARBA00023002"/>
    </source>
</evidence>
<comment type="similarity">
    <text evidence="2">Belongs to the ETF-QO/FixC family.</text>
</comment>
<dbReference type="InterPro" id="IPR039651">
    <property type="entry name" value="FixC-like"/>
</dbReference>
<keyword evidence="4" id="KW-0274">FAD</keyword>
<dbReference type="RefSeq" id="WP_148895815.1">
    <property type="nucleotide sequence ID" value="NZ_VNIB01000006.1"/>
</dbReference>
<dbReference type="GO" id="GO:0071949">
    <property type="term" value="F:FAD binding"/>
    <property type="evidence" value="ECO:0007669"/>
    <property type="project" value="InterPro"/>
</dbReference>
<dbReference type="Pfam" id="PF01494">
    <property type="entry name" value="FAD_binding_3"/>
    <property type="match status" value="1"/>
</dbReference>
<reference evidence="8 9" key="1">
    <citation type="submission" date="2019-07" db="EMBL/GenBank/DDBJ databases">
        <title>Genomic Encyclopedia of Type Strains, Phase IV (KMG-IV): sequencing the most valuable type-strain genomes for metagenomic binning, comparative biology and taxonomic classification.</title>
        <authorList>
            <person name="Goeker M."/>
        </authorList>
    </citation>
    <scope>NUCLEOTIDE SEQUENCE [LARGE SCALE GENOMIC DNA]</scope>
    <source>
        <strain evidence="8 9">SS015</strain>
    </source>
</reference>
<dbReference type="EMBL" id="VNIB01000006">
    <property type="protein sequence ID" value="TYO98436.1"/>
    <property type="molecule type" value="Genomic_DNA"/>
</dbReference>
<dbReference type="AlphaFoldDB" id="A0A5D3WKI0"/>
<comment type="caution">
    <text evidence="8">The sequence shown here is derived from an EMBL/GenBank/DDBJ whole genome shotgun (WGS) entry which is preliminary data.</text>
</comment>
<accession>A0A5D3WKI0</accession>
<protein>
    <submittedName>
        <fullName evidence="8">Electron transfer flavoprotein-quinone oxidoreductase</fullName>
    </submittedName>
</protein>
<dbReference type="InterPro" id="IPR059103">
    <property type="entry name" value="FixC-like_C"/>
</dbReference>
<feature type="domain" description="FAD-binding" evidence="6">
    <location>
        <begin position="5"/>
        <end position="173"/>
    </location>
</feature>
<name>A0A5D3WKI0_9BACT</name>
<dbReference type="Gene3D" id="3.50.50.60">
    <property type="entry name" value="FAD/NAD(P)-binding domain"/>
    <property type="match status" value="1"/>
</dbReference>
<evidence type="ECO:0000259" key="6">
    <source>
        <dbReference type="Pfam" id="PF01494"/>
    </source>
</evidence>